<reference evidence="11" key="1">
    <citation type="submission" date="2016-10" db="EMBL/GenBank/DDBJ databases">
        <title>Sequence of Gallionella enrichment culture.</title>
        <authorList>
            <person name="Poehlein A."/>
            <person name="Muehling M."/>
            <person name="Daniel R."/>
        </authorList>
    </citation>
    <scope>NUCLEOTIDE SEQUENCE</scope>
</reference>
<keyword evidence="3" id="KW-0050">Antiport</keyword>
<keyword evidence="7" id="KW-0406">Ion transport</keyword>
<keyword evidence="2" id="KW-0813">Transport</keyword>
<feature type="transmembrane region" description="Helical" evidence="9">
    <location>
        <begin position="12"/>
        <end position="32"/>
    </location>
</feature>
<evidence type="ECO:0000256" key="7">
    <source>
        <dbReference type="ARBA" id="ARBA00023065"/>
    </source>
</evidence>
<feature type="transmembrane region" description="Helical" evidence="9">
    <location>
        <begin position="93"/>
        <end position="116"/>
    </location>
</feature>
<dbReference type="PANTHER" id="PTHR32507:SF0">
    <property type="entry name" value="NA(+)_H(+) ANTIPORTER 2-RELATED"/>
    <property type="match status" value="1"/>
</dbReference>
<dbReference type="Pfam" id="PF00999">
    <property type="entry name" value="Na_H_Exchanger"/>
    <property type="match status" value="1"/>
</dbReference>
<feature type="transmembrane region" description="Helical" evidence="9">
    <location>
        <begin position="376"/>
        <end position="396"/>
    </location>
</feature>
<dbReference type="InterPro" id="IPR006153">
    <property type="entry name" value="Cation/H_exchanger_TM"/>
</dbReference>
<evidence type="ECO:0000256" key="4">
    <source>
        <dbReference type="ARBA" id="ARBA00022475"/>
    </source>
</evidence>
<feature type="transmembrane region" description="Helical" evidence="9">
    <location>
        <begin position="122"/>
        <end position="143"/>
    </location>
</feature>
<evidence type="ECO:0000256" key="1">
    <source>
        <dbReference type="ARBA" id="ARBA00004651"/>
    </source>
</evidence>
<evidence type="ECO:0000256" key="5">
    <source>
        <dbReference type="ARBA" id="ARBA00022692"/>
    </source>
</evidence>
<evidence type="ECO:0000256" key="2">
    <source>
        <dbReference type="ARBA" id="ARBA00022448"/>
    </source>
</evidence>
<feature type="transmembrane region" description="Helical" evidence="9">
    <location>
        <begin position="164"/>
        <end position="184"/>
    </location>
</feature>
<dbReference type="GO" id="GO:0005886">
    <property type="term" value="C:plasma membrane"/>
    <property type="evidence" value="ECO:0007669"/>
    <property type="project" value="UniProtKB-SubCell"/>
</dbReference>
<feature type="transmembrane region" description="Helical" evidence="9">
    <location>
        <begin position="248"/>
        <end position="264"/>
    </location>
</feature>
<sequence length="410" mass="43842">MESSLAIEHAKQLLASFGIILAAGTIAGFAASKMRFPDVAAFLLIGMLLGPQCAGLVTIAPDSALNQLILIFGSCYILFDGGATLRLNVLKQVWVTITVLATIGLLITAGITAVAASYFLGIPFIVALLLGSVIASTDPATLVPVFKQIRIRERVAQTVLSESAFNDAMGAILTFTVLAVVMGQGEFSIPHALRELAQQSLFGIFAGGVLGYLAALLIAHEKYDLLAEYAPVVTLMAVLGAYLGADGLHASGFMAVFVFGIVLGNKERFGFSMPQEEAARLDEYILTTSLIMRMFIFILLGSQVDFALIERYLSGGIAVVAVFMLVARPLTVFICAWPDRRAKWQRNELLFMCWTRETGVIPGALAGLLVGMKAPGASMIASITFIAILTTILLQATTTRWLAEKLGLLE</sequence>
<feature type="transmembrane region" description="Helical" evidence="9">
    <location>
        <begin position="349"/>
        <end position="370"/>
    </location>
</feature>
<organism evidence="11">
    <name type="scientific">mine drainage metagenome</name>
    <dbReference type="NCBI Taxonomy" id="410659"/>
    <lineage>
        <taxon>unclassified sequences</taxon>
        <taxon>metagenomes</taxon>
        <taxon>ecological metagenomes</taxon>
    </lineage>
</organism>
<evidence type="ECO:0000313" key="11">
    <source>
        <dbReference type="EMBL" id="OIQ78430.1"/>
    </source>
</evidence>
<evidence type="ECO:0000256" key="9">
    <source>
        <dbReference type="SAM" id="Phobius"/>
    </source>
</evidence>
<keyword evidence="4" id="KW-1003">Cell membrane</keyword>
<keyword evidence="5 9" id="KW-0812">Transmembrane</keyword>
<dbReference type="PANTHER" id="PTHR32507">
    <property type="entry name" value="NA(+)/H(+) ANTIPORTER 1"/>
    <property type="match status" value="1"/>
</dbReference>
<gene>
    <name evidence="11" type="primary">nhaP_10</name>
    <name evidence="11" type="ORF">GALL_398670</name>
</gene>
<keyword evidence="8 9" id="KW-0472">Membrane</keyword>
<feature type="transmembrane region" description="Helical" evidence="9">
    <location>
        <begin position="316"/>
        <end position="337"/>
    </location>
</feature>
<dbReference type="GO" id="GO:1902600">
    <property type="term" value="P:proton transmembrane transport"/>
    <property type="evidence" value="ECO:0007669"/>
    <property type="project" value="InterPro"/>
</dbReference>
<protein>
    <submittedName>
        <fullName evidence="11">K(+)/H(+) antiporter NhaP</fullName>
    </submittedName>
</protein>
<dbReference type="GO" id="GO:0015297">
    <property type="term" value="F:antiporter activity"/>
    <property type="evidence" value="ECO:0007669"/>
    <property type="project" value="UniProtKB-KW"/>
</dbReference>
<feature type="transmembrane region" description="Helical" evidence="9">
    <location>
        <begin position="196"/>
        <end position="218"/>
    </location>
</feature>
<comment type="caution">
    <text evidence="11">The sequence shown here is derived from an EMBL/GenBank/DDBJ whole genome shotgun (WGS) entry which is preliminary data.</text>
</comment>
<dbReference type="EMBL" id="MLJW01001401">
    <property type="protein sequence ID" value="OIQ78430.1"/>
    <property type="molecule type" value="Genomic_DNA"/>
</dbReference>
<evidence type="ECO:0000256" key="3">
    <source>
        <dbReference type="ARBA" id="ARBA00022449"/>
    </source>
</evidence>
<dbReference type="AlphaFoldDB" id="A0A1J5Q434"/>
<feature type="transmembrane region" description="Helical" evidence="9">
    <location>
        <begin position="284"/>
        <end position="304"/>
    </location>
</feature>
<dbReference type="InterPro" id="IPR038770">
    <property type="entry name" value="Na+/solute_symporter_sf"/>
</dbReference>
<evidence type="ECO:0000259" key="10">
    <source>
        <dbReference type="Pfam" id="PF00999"/>
    </source>
</evidence>
<feature type="domain" description="Cation/H+ exchanger transmembrane" evidence="10">
    <location>
        <begin position="26"/>
        <end position="404"/>
    </location>
</feature>
<proteinExistence type="predicted"/>
<feature type="transmembrane region" description="Helical" evidence="9">
    <location>
        <begin position="39"/>
        <end position="58"/>
    </location>
</feature>
<comment type="subcellular location">
    <subcellularLocation>
        <location evidence="1">Cell membrane</location>
        <topology evidence="1">Multi-pass membrane protein</topology>
    </subcellularLocation>
</comment>
<name>A0A1J5Q434_9ZZZZ</name>
<feature type="transmembrane region" description="Helical" evidence="9">
    <location>
        <begin position="225"/>
        <end position="242"/>
    </location>
</feature>
<evidence type="ECO:0000256" key="6">
    <source>
        <dbReference type="ARBA" id="ARBA00022989"/>
    </source>
</evidence>
<accession>A0A1J5Q434</accession>
<dbReference type="Gene3D" id="1.20.1530.20">
    <property type="match status" value="1"/>
</dbReference>
<evidence type="ECO:0000256" key="8">
    <source>
        <dbReference type="ARBA" id="ARBA00023136"/>
    </source>
</evidence>
<keyword evidence="6 9" id="KW-1133">Transmembrane helix</keyword>
<feature type="transmembrane region" description="Helical" evidence="9">
    <location>
        <begin position="64"/>
        <end position="81"/>
    </location>
</feature>